<name>A0A1F8H8V0_9BACT</name>
<organism evidence="2 3">
    <name type="scientific">Candidatus Yanofskybacteria bacterium RIFCSPLOWO2_12_FULL_43_11b</name>
    <dbReference type="NCBI Taxonomy" id="1802710"/>
    <lineage>
        <taxon>Bacteria</taxon>
        <taxon>Candidatus Yanofskyibacteriota</taxon>
    </lineage>
</organism>
<reference evidence="2 3" key="1">
    <citation type="journal article" date="2016" name="Nat. Commun.">
        <title>Thousands of microbial genomes shed light on interconnected biogeochemical processes in an aquifer system.</title>
        <authorList>
            <person name="Anantharaman K."/>
            <person name="Brown C.T."/>
            <person name="Hug L.A."/>
            <person name="Sharon I."/>
            <person name="Castelle C.J."/>
            <person name="Probst A.J."/>
            <person name="Thomas B.C."/>
            <person name="Singh A."/>
            <person name="Wilkins M.J."/>
            <person name="Karaoz U."/>
            <person name="Brodie E.L."/>
            <person name="Williams K.H."/>
            <person name="Hubbard S.S."/>
            <person name="Banfield J.F."/>
        </authorList>
    </citation>
    <scope>NUCLEOTIDE SEQUENCE [LARGE SCALE GENOMIC DNA]</scope>
</reference>
<dbReference type="Proteomes" id="UP000177745">
    <property type="component" value="Unassembled WGS sequence"/>
</dbReference>
<evidence type="ECO:0000256" key="1">
    <source>
        <dbReference type="SAM" id="MobiDB-lite"/>
    </source>
</evidence>
<protein>
    <submittedName>
        <fullName evidence="2">Uncharacterized protein</fullName>
    </submittedName>
</protein>
<dbReference type="AlphaFoldDB" id="A0A1F8H8V0"/>
<evidence type="ECO:0000313" key="3">
    <source>
        <dbReference type="Proteomes" id="UP000177745"/>
    </source>
</evidence>
<dbReference type="EMBL" id="MGKY01000020">
    <property type="protein sequence ID" value="OGN33319.1"/>
    <property type="molecule type" value="Genomic_DNA"/>
</dbReference>
<gene>
    <name evidence="2" type="ORF">A3G51_00895</name>
</gene>
<feature type="region of interest" description="Disordered" evidence="1">
    <location>
        <begin position="1"/>
        <end position="22"/>
    </location>
</feature>
<proteinExistence type="predicted"/>
<comment type="caution">
    <text evidence="2">The sequence shown here is derived from an EMBL/GenBank/DDBJ whole genome shotgun (WGS) entry which is preliminary data.</text>
</comment>
<evidence type="ECO:0000313" key="2">
    <source>
        <dbReference type="EMBL" id="OGN33319.1"/>
    </source>
</evidence>
<accession>A0A1F8H8V0</accession>
<sequence length="165" mass="17693">MFVGACDKIKSPSGPTDPPPDPVDITGDWTGTATLVSCVHDVPEDSHPPMADFPCRKSGTVSAVDLHIASGSARHFLTLDVFGQRTEEMFLSVSGDGEIRFNTTILVMIRGNNWGFNRNARVEGTARVSGSSLSGSFTVVFTPLAGSDEKGTVTERREFSATRRS</sequence>